<keyword evidence="4" id="KW-0804">Transcription</keyword>
<dbReference type="AlphaFoldDB" id="A0A543DJH8"/>
<protein>
    <submittedName>
        <fullName evidence="7">TetR family transcriptional regulator</fullName>
    </submittedName>
</protein>
<dbReference type="PROSITE" id="PS50977">
    <property type="entry name" value="HTH_TETR_2"/>
    <property type="match status" value="1"/>
</dbReference>
<comment type="caution">
    <text evidence="7">The sequence shown here is derived from an EMBL/GenBank/DDBJ whole genome shotgun (WGS) entry which is preliminary data.</text>
</comment>
<evidence type="ECO:0000313" key="7">
    <source>
        <dbReference type="EMBL" id="TQM09395.1"/>
    </source>
</evidence>
<evidence type="ECO:0000256" key="1">
    <source>
        <dbReference type="ARBA" id="ARBA00022491"/>
    </source>
</evidence>
<evidence type="ECO:0000256" key="3">
    <source>
        <dbReference type="ARBA" id="ARBA00023125"/>
    </source>
</evidence>
<name>A0A543DJH8_9PSEU</name>
<dbReference type="PRINTS" id="PR00455">
    <property type="entry name" value="HTHTETR"/>
</dbReference>
<dbReference type="GO" id="GO:0003700">
    <property type="term" value="F:DNA-binding transcription factor activity"/>
    <property type="evidence" value="ECO:0007669"/>
    <property type="project" value="TreeGrafter"/>
</dbReference>
<dbReference type="Proteomes" id="UP000315677">
    <property type="component" value="Unassembled WGS sequence"/>
</dbReference>
<dbReference type="SUPFAM" id="SSF46689">
    <property type="entry name" value="Homeodomain-like"/>
    <property type="match status" value="1"/>
</dbReference>
<dbReference type="InterPro" id="IPR001647">
    <property type="entry name" value="HTH_TetR"/>
</dbReference>
<dbReference type="PANTHER" id="PTHR30055:SF219">
    <property type="entry name" value="TRANSCRIPTIONAL REGULATORY PROTEIN"/>
    <property type="match status" value="1"/>
</dbReference>
<organism evidence="7 8">
    <name type="scientific">Pseudonocardia kunmingensis</name>
    <dbReference type="NCBI Taxonomy" id="630975"/>
    <lineage>
        <taxon>Bacteria</taxon>
        <taxon>Bacillati</taxon>
        <taxon>Actinomycetota</taxon>
        <taxon>Actinomycetes</taxon>
        <taxon>Pseudonocardiales</taxon>
        <taxon>Pseudonocardiaceae</taxon>
        <taxon>Pseudonocardia</taxon>
    </lineage>
</organism>
<keyword evidence="3 5" id="KW-0238">DNA-binding</keyword>
<reference evidence="7 8" key="1">
    <citation type="submission" date="2019-06" db="EMBL/GenBank/DDBJ databases">
        <title>Sequencing the genomes of 1000 actinobacteria strains.</title>
        <authorList>
            <person name="Klenk H.-P."/>
        </authorList>
    </citation>
    <scope>NUCLEOTIDE SEQUENCE [LARGE SCALE GENOMIC DNA]</scope>
    <source>
        <strain evidence="7 8">DSM 45301</strain>
    </source>
</reference>
<dbReference type="EMBL" id="VFPA01000003">
    <property type="protein sequence ID" value="TQM09395.1"/>
    <property type="molecule type" value="Genomic_DNA"/>
</dbReference>
<dbReference type="Gene3D" id="1.10.357.10">
    <property type="entry name" value="Tetracycline Repressor, domain 2"/>
    <property type="match status" value="1"/>
</dbReference>
<proteinExistence type="predicted"/>
<dbReference type="Pfam" id="PF13977">
    <property type="entry name" value="TetR_C_6"/>
    <property type="match status" value="1"/>
</dbReference>
<dbReference type="InterPro" id="IPR039538">
    <property type="entry name" value="BetI_C"/>
</dbReference>
<evidence type="ECO:0000313" key="8">
    <source>
        <dbReference type="Proteomes" id="UP000315677"/>
    </source>
</evidence>
<evidence type="ECO:0000256" key="5">
    <source>
        <dbReference type="PROSITE-ProRule" id="PRU00335"/>
    </source>
</evidence>
<accession>A0A543DJH8</accession>
<evidence type="ECO:0000259" key="6">
    <source>
        <dbReference type="PROSITE" id="PS50977"/>
    </source>
</evidence>
<feature type="DNA-binding region" description="H-T-H motif" evidence="5">
    <location>
        <begin position="24"/>
        <end position="43"/>
    </location>
</feature>
<dbReference type="OrthoDB" id="2356263at2"/>
<keyword evidence="8" id="KW-1185">Reference proteome</keyword>
<dbReference type="InterPro" id="IPR050109">
    <property type="entry name" value="HTH-type_TetR-like_transc_reg"/>
</dbReference>
<dbReference type="RefSeq" id="WP_142057554.1">
    <property type="nucleotide sequence ID" value="NZ_VFPA01000003.1"/>
</dbReference>
<evidence type="ECO:0000256" key="2">
    <source>
        <dbReference type="ARBA" id="ARBA00023015"/>
    </source>
</evidence>
<sequence length="193" mass="20427">MGHREDLLAGARRCLETRGYARTTARDLVAESGTNLASIGYHFGSKEALLNAAIGASFEEWAQRVRELALALAVEAGGEPTTVLAASWDAMLASFAEYRGLAVAFTEAMAQAERQPALRAQLAGIYEQSRASVAAMIAEALGIPDGPQTRALATFQIVVCDGLLVQWLLDPDAAPSGPELGEAFRLALGRLPT</sequence>
<gene>
    <name evidence="7" type="ORF">FB558_5154</name>
</gene>
<dbReference type="PANTHER" id="PTHR30055">
    <property type="entry name" value="HTH-TYPE TRANSCRIPTIONAL REGULATOR RUTR"/>
    <property type="match status" value="1"/>
</dbReference>
<dbReference type="InterPro" id="IPR036271">
    <property type="entry name" value="Tet_transcr_reg_TetR-rel_C_sf"/>
</dbReference>
<keyword evidence="1" id="KW-0678">Repressor</keyword>
<dbReference type="Pfam" id="PF00440">
    <property type="entry name" value="TetR_N"/>
    <property type="match status" value="1"/>
</dbReference>
<keyword evidence="2" id="KW-0805">Transcription regulation</keyword>
<evidence type="ECO:0000256" key="4">
    <source>
        <dbReference type="ARBA" id="ARBA00023163"/>
    </source>
</evidence>
<feature type="domain" description="HTH tetR-type" evidence="6">
    <location>
        <begin position="1"/>
        <end position="61"/>
    </location>
</feature>
<dbReference type="GO" id="GO:0000976">
    <property type="term" value="F:transcription cis-regulatory region binding"/>
    <property type="evidence" value="ECO:0007669"/>
    <property type="project" value="TreeGrafter"/>
</dbReference>
<dbReference type="InterPro" id="IPR009057">
    <property type="entry name" value="Homeodomain-like_sf"/>
</dbReference>
<dbReference type="SUPFAM" id="SSF48498">
    <property type="entry name" value="Tetracyclin repressor-like, C-terminal domain"/>
    <property type="match status" value="1"/>
</dbReference>